<dbReference type="EMBL" id="JABGBO010000013">
    <property type="protein sequence ID" value="NOL50529.1"/>
    <property type="molecule type" value="Genomic_DNA"/>
</dbReference>
<evidence type="ECO:0000313" key="3">
    <source>
        <dbReference type="EMBL" id="NOL50529.1"/>
    </source>
</evidence>
<feature type="domain" description="HicB-like antitoxin of toxin-antitoxin system" evidence="2">
    <location>
        <begin position="3"/>
        <end position="68"/>
    </location>
</feature>
<gene>
    <name evidence="3" type="ORF">HKX40_10355</name>
</gene>
<dbReference type="RefSeq" id="WP_171589512.1">
    <property type="nucleotide sequence ID" value="NZ_JABGBO010000013.1"/>
</dbReference>
<dbReference type="InterPro" id="IPR010982">
    <property type="entry name" value="Lambda_DNA-bd_dom_sf"/>
</dbReference>
<accession>A0A7Y4LBL9</accession>
<dbReference type="Pfam" id="PF15919">
    <property type="entry name" value="HicB_lk_antitox"/>
    <property type="match status" value="1"/>
</dbReference>
<comment type="caution">
    <text evidence="3">The sequence shown here is derived from an EMBL/GenBank/DDBJ whole genome shotgun (WGS) entry which is preliminary data.</text>
</comment>
<dbReference type="GO" id="GO:0003677">
    <property type="term" value="F:DNA binding"/>
    <property type="evidence" value="ECO:0007669"/>
    <property type="project" value="InterPro"/>
</dbReference>
<dbReference type="InterPro" id="IPR031807">
    <property type="entry name" value="HicB-like"/>
</dbReference>
<reference evidence="3 4" key="1">
    <citation type="submission" date="2020-05" db="EMBL/GenBank/DDBJ databases">
        <authorList>
            <person name="Niu N."/>
        </authorList>
    </citation>
    <scope>NUCLEOTIDE SEQUENCE [LARGE SCALE GENOMIC DNA]</scope>
    <source>
        <strain evidence="3 4">LMG10982</strain>
    </source>
</reference>
<protein>
    <submittedName>
        <fullName evidence="3">Helix-turn-helix domain-containing protein</fullName>
    </submittedName>
</protein>
<dbReference type="Gene3D" id="3.30.160.250">
    <property type="match status" value="1"/>
</dbReference>
<dbReference type="Pfam" id="PF01381">
    <property type="entry name" value="HTH_3"/>
    <property type="match status" value="1"/>
</dbReference>
<keyword evidence="4" id="KW-1185">Reference proteome</keyword>
<dbReference type="Gene3D" id="1.10.260.40">
    <property type="entry name" value="lambda repressor-like DNA-binding domains"/>
    <property type="match status" value="1"/>
</dbReference>
<evidence type="ECO:0000259" key="2">
    <source>
        <dbReference type="Pfam" id="PF15919"/>
    </source>
</evidence>
<dbReference type="AlphaFoldDB" id="A0A7Y4LBL9"/>
<dbReference type="Proteomes" id="UP000541421">
    <property type="component" value="Unassembled WGS sequence"/>
</dbReference>
<evidence type="ECO:0000259" key="1">
    <source>
        <dbReference type="Pfam" id="PF01381"/>
    </source>
</evidence>
<feature type="domain" description="HTH cro/C1-type" evidence="1">
    <location>
        <begin position="86"/>
        <end position="133"/>
    </location>
</feature>
<sequence length="138" mass="15449">MYYPATFVKEDNGLYSVTFRDIPEAITCGDNYEDAVAMAHDALITALDFYFEDRRTVPLPSKAKKGDVLVELPASVYAKVLLLNEMIKQNISNVELAKRIHVKPQEVQRITNLEHSTKIDTIAKSLAALGKHLMLSVV</sequence>
<proteinExistence type="predicted"/>
<name>A0A7Y4LBL9_9BURK</name>
<dbReference type="InterPro" id="IPR035069">
    <property type="entry name" value="TTHA1013/TTHA0281-like"/>
</dbReference>
<dbReference type="SUPFAM" id="SSF47413">
    <property type="entry name" value="lambda repressor-like DNA-binding domains"/>
    <property type="match status" value="1"/>
</dbReference>
<dbReference type="InterPro" id="IPR001387">
    <property type="entry name" value="Cro/C1-type_HTH"/>
</dbReference>
<organism evidence="3 4">
    <name type="scientific">Pelistega europaea</name>
    <dbReference type="NCBI Taxonomy" id="106147"/>
    <lineage>
        <taxon>Bacteria</taxon>
        <taxon>Pseudomonadati</taxon>
        <taxon>Pseudomonadota</taxon>
        <taxon>Betaproteobacteria</taxon>
        <taxon>Burkholderiales</taxon>
        <taxon>Alcaligenaceae</taxon>
        <taxon>Pelistega</taxon>
    </lineage>
</organism>
<evidence type="ECO:0000313" key="4">
    <source>
        <dbReference type="Proteomes" id="UP000541421"/>
    </source>
</evidence>
<dbReference type="SUPFAM" id="SSF143100">
    <property type="entry name" value="TTHA1013/TTHA0281-like"/>
    <property type="match status" value="1"/>
</dbReference>